<keyword evidence="1" id="KW-0732">Signal</keyword>
<evidence type="ECO:0000256" key="1">
    <source>
        <dbReference type="SAM" id="SignalP"/>
    </source>
</evidence>
<keyword evidence="3" id="KW-1185">Reference proteome</keyword>
<accession>A0ABU5HL82</accession>
<dbReference type="EMBL" id="JARZAK010000002">
    <property type="protein sequence ID" value="MDY7256866.1"/>
    <property type="molecule type" value="Genomic_DNA"/>
</dbReference>
<evidence type="ECO:0000313" key="3">
    <source>
        <dbReference type="Proteomes" id="UP001292913"/>
    </source>
</evidence>
<organism evidence="2 3">
    <name type="scientific">Bacteroides vicugnae</name>
    <dbReference type="NCBI Taxonomy" id="3037989"/>
    <lineage>
        <taxon>Bacteria</taxon>
        <taxon>Pseudomonadati</taxon>
        <taxon>Bacteroidota</taxon>
        <taxon>Bacteroidia</taxon>
        <taxon>Bacteroidales</taxon>
        <taxon>Bacteroidaceae</taxon>
        <taxon>Bacteroides</taxon>
    </lineage>
</organism>
<gene>
    <name evidence="2" type="ORF">QHG74_03960</name>
</gene>
<proteinExistence type="predicted"/>
<reference evidence="2 3" key="1">
    <citation type="submission" date="2023-04" db="EMBL/GenBank/DDBJ databases">
        <title>Bacteroides pacosi sp. nov., isolated from the fecal material of an alpaca.</title>
        <authorList>
            <person name="Miller S."/>
            <person name="Hendry M."/>
            <person name="King J."/>
            <person name="Sankaranarayanan K."/>
            <person name="Lawson P.A."/>
        </authorList>
    </citation>
    <scope>NUCLEOTIDE SEQUENCE [LARGE SCALE GENOMIC DNA]</scope>
    <source>
        <strain evidence="2 3">A2-P53</strain>
    </source>
</reference>
<evidence type="ECO:0000313" key="2">
    <source>
        <dbReference type="EMBL" id="MDY7256866.1"/>
    </source>
</evidence>
<feature type="signal peptide" evidence="1">
    <location>
        <begin position="1"/>
        <end position="22"/>
    </location>
</feature>
<protein>
    <submittedName>
        <fullName evidence="2">DUF4988 domain-containing protein</fullName>
    </submittedName>
</protein>
<name>A0ABU5HL82_9BACE</name>
<feature type="chain" id="PRO_5045765015" evidence="1">
    <location>
        <begin position="23"/>
        <end position="960"/>
    </location>
</feature>
<dbReference type="RefSeq" id="WP_258981496.1">
    <property type="nucleotide sequence ID" value="NZ_JARZAK010000002.1"/>
</dbReference>
<comment type="caution">
    <text evidence="2">The sequence shown here is derived from an EMBL/GenBank/DDBJ whole genome shotgun (WGS) entry which is preliminary data.</text>
</comment>
<sequence length="960" mass="105211">MKRKFVKVMFFGALALSTVTYVGCKDYDDDIDNLQTQIDAVKVSLEELQAKVNSGSVITNVAKGENGITVTLSDGKSYELKNGTNGKNGTDADVWTIGEKDGYWYKNGTKTQYKAVGVDGGTGATGATGPSGAPGANGKYYVPNKETGKFDIYQDGKFVETTDISWKTTSEGGMTAILNGNVLTLQGVEGAPDGVTIDLTSGISLSSIAFMPDVVSKDVPYATTSAPFYHIKNYLDETKYNTATGEFTNLSDWGKSNVVAMNYRLNPEDANVDGKTVFGFIDRKVTTRATGDRTVLLNVDEKKVADGVVVIGATINPAALAQNAEYNIAALQAWYGQVPLTSDYVYATSTEIDLVLADSVKTKAGDDEATTFYKRSISTSFKDGETSAFIQKFVKLTADANAAFKYTSTINLKDYVGLYSNQKDNWLAALDFKGMSYEFTIPKEYLANDDEKTNQQWFIVKDKSKDGENPLENGTIMVNPEVVNGTPAIGRTPVVRVDAFLTSNSGQKKLVASSYIKLEITAEDPNPGEKPDYGTIKMSEPKAADYHKLEADQNAFTNKYDLDNVNMDYQAINNKIYGTAKLTSTTFWNYYGGQEHKYNVLVTVVNKSGQEVTLISEEAKQETDKVINTDGILLNIKLNSDATKTSAIKVGINDVIKTQNTYKDVDGKGAKYSVKIIIPSNDNSHGDIVLEQIFYVKEACVAYEYNPNYHFDNYNGHANCIVVKGQMANGHWEMSSKISEHFKLIDGKDIFTYYADVNNTKAISFNWKDATGVTPSGSFNTDQLLKLSAAMTEPEIVKQMNYKVTLNNNEECNFNYNVVFVNPFVAGDAKSISINGNAIGKNTGETMPQVLVIDNSKQNIYSYSTTTKKLELSKVATDTYKLTTSIVSVKYEPVKDQTWTDFTSQLTSGSTLSVDQSTGTVTWQNEGTTLAKDLVFKVKATVTFTDLSVVECYIPVNLTN</sequence>
<dbReference type="Proteomes" id="UP001292913">
    <property type="component" value="Unassembled WGS sequence"/>
</dbReference>